<organism evidence="2 3">
    <name type="scientific">Pontibacillus litoralis JSM 072002</name>
    <dbReference type="NCBI Taxonomy" id="1385512"/>
    <lineage>
        <taxon>Bacteria</taxon>
        <taxon>Bacillati</taxon>
        <taxon>Bacillota</taxon>
        <taxon>Bacilli</taxon>
        <taxon>Bacillales</taxon>
        <taxon>Bacillaceae</taxon>
        <taxon>Pontibacillus</taxon>
    </lineage>
</organism>
<protein>
    <submittedName>
        <fullName evidence="2">Uncharacterized protein</fullName>
    </submittedName>
</protein>
<feature type="transmembrane region" description="Helical" evidence="1">
    <location>
        <begin position="6"/>
        <end position="23"/>
    </location>
</feature>
<gene>
    <name evidence="2" type="ORF">N784_02595</name>
</gene>
<feature type="transmembrane region" description="Helical" evidence="1">
    <location>
        <begin position="92"/>
        <end position="110"/>
    </location>
</feature>
<dbReference type="eggNOG" id="COG4454">
    <property type="taxonomic scope" value="Bacteria"/>
</dbReference>
<dbReference type="EMBL" id="AVPG01000009">
    <property type="protein sequence ID" value="KGX87026.1"/>
    <property type="molecule type" value="Genomic_DNA"/>
</dbReference>
<dbReference type="AlphaFoldDB" id="A0A0A5G1R8"/>
<comment type="caution">
    <text evidence="2">The sequence shown here is derived from an EMBL/GenBank/DDBJ whole genome shotgun (WGS) entry which is preliminary data.</text>
</comment>
<keyword evidence="1" id="KW-1133">Transmembrane helix</keyword>
<feature type="transmembrane region" description="Helical" evidence="1">
    <location>
        <begin position="146"/>
        <end position="166"/>
    </location>
</feature>
<feature type="transmembrane region" description="Helical" evidence="1">
    <location>
        <begin position="62"/>
        <end position="85"/>
    </location>
</feature>
<dbReference type="OrthoDB" id="9816061at2"/>
<keyword evidence="1" id="KW-0472">Membrane</keyword>
<feature type="transmembrane region" description="Helical" evidence="1">
    <location>
        <begin position="35"/>
        <end position="56"/>
    </location>
</feature>
<keyword evidence="3" id="KW-1185">Reference proteome</keyword>
<name>A0A0A5G1R8_9BACI</name>
<dbReference type="Proteomes" id="UP000030401">
    <property type="component" value="Unassembled WGS sequence"/>
</dbReference>
<dbReference type="RefSeq" id="WP_052127197.1">
    <property type="nucleotide sequence ID" value="NZ_AVPG01000009.1"/>
</dbReference>
<accession>A0A0A5G1R8</accession>
<reference evidence="2 3" key="1">
    <citation type="submission" date="2013-08" db="EMBL/GenBank/DDBJ databases">
        <authorList>
            <person name="Huang J."/>
            <person name="Wang G."/>
        </authorList>
    </citation>
    <scope>NUCLEOTIDE SEQUENCE [LARGE SCALE GENOMIC DNA]</scope>
    <source>
        <strain evidence="2 3">JSM 072002</strain>
    </source>
</reference>
<proteinExistence type="predicted"/>
<evidence type="ECO:0000313" key="3">
    <source>
        <dbReference type="Proteomes" id="UP000030401"/>
    </source>
</evidence>
<sequence>MVMLFGFTVFSFSFAHVLLLGYVQKHRGVMTVMQGMMVAMTVGMIGGIFVGTWVALNLDDLFLATFISMGLAIVLGVITGIPIHLFAVMDGVVSGAMGGMMGAMLGVMIMPEHGNVTLQLLLLLLVSSYSLVIYALDQALGIHRKLLHHPVFLVIIYCLYFIIGFII</sequence>
<dbReference type="STRING" id="1385512.N784_02595"/>
<evidence type="ECO:0000313" key="2">
    <source>
        <dbReference type="EMBL" id="KGX87026.1"/>
    </source>
</evidence>
<evidence type="ECO:0000256" key="1">
    <source>
        <dbReference type="SAM" id="Phobius"/>
    </source>
</evidence>
<feature type="transmembrane region" description="Helical" evidence="1">
    <location>
        <begin position="116"/>
        <end position="134"/>
    </location>
</feature>
<keyword evidence="1" id="KW-0812">Transmembrane</keyword>